<dbReference type="InterPro" id="IPR011990">
    <property type="entry name" value="TPR-like_helical_dom_sf"/>
</dbReference>
<accession>A0A5C6B7S6</accession>
<sequence length="345" mass="38018">MGVPIHVWQPPALESTVGKRVVVPEIGGTAPSSRSTHDSQSPVVLASAIDPASKPSPDVSQSIHEQLLAHAPKDSGRTTELISSDELLEMGAENSRASGNVIQQVAYEQITQQEHLQSDLTLASLARRQDIDYLLSGELLPDLRAPSIKEQDPQLTISWRLMSLNQDDDSATAGQESQPNHGVRGRPVRVDLESAIQRYPDLAYASDTETALRTALVRDTYRLITPSVQRHRVQLEIPYLMPGSKSTRRGNALALAGRWPEAKAIWQEVADSQPLAVAALHNLALAAAAEQDFSTAKRLARQAIRRQPTRLHQQTLVWIEQRQRDYHAAFDLPDPPEGWFVTSDG</sequence>
<evidence type="ECO:0000313" key="1">
    <source>
        <dbReference type="EMBL" id="TWU07471.1"/>
    </source>
</evidence>
<dbReference type="OrthoDB" id="262809at2"/>
<dbReference type="Proteomes" id="UP000320176">
    <property type="component" value="Unassembled WGS sequence"/>
</dbReference>
<dbReference type="Gene3D" id="1.25.40.10">
    <property type="entry name" value="Tetratricopeptide repeat domain"/>
    <property type="match status" value="1"/>
</dbReference>
<dbReference type="SUPFAM" id="SSF48452">
    <property type="entry name" value="TPR-like"/>
    <property type="match status" value="1"/>
</dbReference>
<dbReference type="AlphaFoldDB" id="A0A5C6B7S6"/>
<gene>
    <name evidence="1" type="ORF">Pla52n_00440</name>
</gene>
<keyword evidence="2" id="KW-1185">Reference proteome</keyword>
<organism evidence="1 2">
    <name type="scientific">Stieleria varia</name>
    <dbReference type="NCBI Taxonomy" id="2528005"/>
    <lineage>
        <taxon>Bacteria</taxon>
        <taxon>Pseudomonadati</taxon>
        <taxon>Planctomycetota</taxon>
        <taxon>Planctomycetia</taxon>
        <taxon>Pirellulales</taxon>
        <taxon>Pirellulaceae</taxon>
        <taxon>Stieleria</taxon>
    </lineage>
</organism>
<name>A0A5C6B7S6_9BACT</name>
<dbReference type="RefSeq" id="WP_146517692.1">
    <property type="nucleotide sequence ID" value="NZ_CP151726.1"/>
</dbReference>
<comment type="caution">
    <text evidence="1">The sequence shown here is derived from an EMBL/GenBank/DDBJ whole genome shotgun (WGS) entry which is preliminary data.</text>
</comment>
<protein>
    <submittedName>
        <fullName evidence="1">Tetratricopeptide repeat protein</fullName>
    </submittedName>
</protein>
<reference evidence="1 2" key="1">
    <citation type="submission" date="2019-02" db="EMBL/GenBank/DDBJ databases">
        <title>Deep-cultivation of Planctomycetes and their phenomic and genomic characterization uncovers novel biology.</title>
        <authorList>
            <person name="Wiegand S."/>
            <person name="Jogler M."/>
            <person name="Boedeker C."/>
            <person name="Pinto D."/>
            <person name="Vollmers J."/>
            <person name="Rivas-Marin E."/>
            <person name="Kohn T."/>
            <person name="Peeters S.H."/>
            <person name="Heuer A."/>
            <person name="Rast P."/>
            <person name="Oberbeckmann S."/>
            <person name="Bunk B."/>
            <person name="Jeske O."/>
            <person name="Meyerdierks A."/>
            <person name="Storesund J.E."/>
            <person name="Kallscheuer N."/>
            <person name="Luecker S."/>
            <person name="Lage O.M."/>
            <person name="Pohl T."/>
            <person name="Merkel B.J."/>
            <person name="Hornburger P."/>
            <person name="Mueller R.-W."/>
            <person name="Bruemmer F."/>
            <person name="Labrenz M."/>
            <person name="Spormann A.M."/>
            <person name="Op Den Camp H."/>
            <person name="Overmann J."/>
            <person name="Amann R."/>
            <person name="Jetten M.S.M."/>
            <person name="Mascher T."/>
            <person name="Medema M.H."/>
            <person name="Devos D.P."/>
            <person name="Kaster A.-K."/>
            <person name="Ovreas L."/>
            <person name="Rohde M."/>
            <person name="Galperin M.Y."/>
            <person name="Jogler C."/>
        </authorList>
    </citation>
    <scope>NUCLEOTIDE SEQUENCE [LARGE SCALE GENOMIC DNA]</scope>
    <source>
        <strain evidence="1 2">Pla52n</strain>
    </source>
</reference>
<dbReference type="EMBL" id="SJPN01000001">
    <property type="protein sequence ID" value="TWU07471.1"/>
    <property type="molecule type" value="Genomic_DNA"/>
</dbReference>
<evidence type="ECO:0000313" key="2">
    <source>
        <dbReference type="Proteomes" id="UP000320176"/>
    </source>
</evidence>
<proteinExistence type="predicted"/>